<proteinExistence type="predicted"/>
<name>A0A8X6PA72_NEPPI</name>
<dbReference type="AlphaFoldDB" id="A0A8X6PA72"/>
<comment type="caution">
    <text evidence="2">The sequence shown here is derived from an EMBL/GenBank/DDBJ whole genome shotgun (WGS) entry which is preliminary data.</text>
</comment>
<evidence type="ECO:0000256" key="1">
    <source>
        <dbReference type="SAM" id="MobiDB-lite"/>
    </source>
</evidence>
<evidence type="ECO:0000313" key="3">
    <source>
        <dbReference type="Proteomes" id="UP000887013"/>
    </source>
</evidence>
<feature type="compositionally biased region" description="Basic and acidic residues" evidence="1">
    <location>
        <begin position="62"/>
        <end position="72"/>
    </location>
</feature>
<organism evidence="2 3">
    <name type="scientific">Nephila pilipes</name>
    <name type="common">Giant wood spider</name>
    <name type="synonym">Nephila maculata</name>
    <dbReference type="NCBI Taxonomy" id="299642"/>
    <lineage>
        <taxon>Eukaryota</taxon>
        <taxon>Metazoa</taxon>
        <taxon>Ecdysozoa</taxon>
        <taxon>Arthropoda</taxon>
        <taxon>Chelicerata</taxon>
        <taxon>Arachnida</taxon>
        <taxon>Araneae</taxon>
        <taxon>Araneomorphae</taxon>
        <taxon>Entelegynae</taxon>
        <taxon>Araneoidea</taxon>
        <taxon>Nephilidae</taxon>
        <taxon>Nephila</taxon>
    </lineage>
</organism>
<dbReference type="EMBL" id="BMAW01018748">
    <property type="protein sequence ID" value="GFT59900.1"/>
    <property type="molecule type" value="Genomic_DNA"/>
</dbReference>
<evidence type="ECO:0000313" key="2">
    <source>
        <dbReference type="EMBL" id="GFT59900.1"/>
    </source>
</evidence>
<reference evidence="2" key="1">
    <citation type="submission" date="2020-08" db="EMBL/GenBank/DDBJ databases">
        <title>Multicomponent nature underlies the extraordinary mechanical properties of spider dragline silk.</title>
        <authorList>
            <person name="Kono N."/>
            <person name="Nakamura H."/>
            <person name="Mori M."/>
            <person name="Yoshida Y."/>
            <person name="Ohtoshi R."/>
            <person name="Malay A.D."/>
            <person name="Moran D.A.P."/>
            <person name="Tomita M."/>
            <person name="Numata K."/>
            <person name="Arakawa K."/>
        </authorList>
    </citation>
    <scope>NUCLEOTIDE SEQUENCE</scope>
</reference>
<protein>
    <submittedName>
        <fullName evidence="2">Uncharacterized protein</fullName>
    </submittedName>
</protein>
<dbReference type="Proteomes" id="UP000887013">
    <property type="component" value="Unassembled WGS sequence"/>
</dbReference>
<sequence>MLGKLDFKPELLVRGDLEDLESRYKVSLMPLSMSAEMANSRTWNDADTVKLIEVSDTEEENVFKKENHTRDEIESDNSDNAVV</sequence>
<feature type="region of interest" description="Disordered" evidence="1">
    <location>
        <begin position="62"/>
        <end position="83"/>
    </location>
</feature>
<gene>
    <name evidence="2" type="ORF">NPIL_217361</name>
</gene>
<accession>A0A8X6PA72</accession>
<keyword evidence="3" id="KW-1185">Reference proteome</keyword>